<dbReference type="EC" id="6.3.4.16" evidence="14"/>
<dbReference type="SUPFAM" id="SSF52317">
    <property type="entry name" value="Class I glutamine amidotransferase-like"/>
    <property type="match status" value="1"/>
</dbReference>
<evidence type="ECO:0000313" key="24">
    <source>
        <dbReference type="Proteomes" id="UP000549394"/>
    </source>
</evidence>
<dbReference type="GO" id="GO:0005524">
    <property type="term" value="F:ATP binding"/>
    <property type="evidence" value="ECO:0007669"/>
    <property type="project" value="UniProtKB-UniRule"/>
</dbReference>
<dbReference type="InterPro" id="IPR013815">
    <property type="entry name" value="ATP_grasp_subdomain_1"/>
</dbReference>
<dbReference type="InterPro" id="IPR006275">
    <property type="entry name" value="CPSase_lsu"/>
</dbReference>
<dbReference type="InterPro" id="IPR011607">
    <property type="entry name" value="MGS-like_dom"/>
</dbReference>
<dbReference type="InterPro" id="IPR036480">
    <property type="entry name" value="CarbP_synth_ssu_N_sf"/>
</dbReference>
<dbReference type="InterPro" id="IPR005479">
    <property type="entry name" value="CPAse_ATP-bd"/>
</dbReference>
<keyword evidence="8" id="KW-0677">Repeat</keyword>
<evidence type="ECO:0000256" key="12">
    <source>
        <dbReference type="ARBA" id="ARBA00022975"/>
    </source>
</evidence>
<dbReference type="FunFam" id="3.40.50.20:FF:000002">
    <property type="entry name" value="Carbamoyl-phosphate synthase large chain"/>
    <property type="match status" value="1"/>
</dbReference>
<keyword evidence="24" id="KW-1185">Reference proteome</keyword>
<comment type="catalytic activity">
    <reaction evidence="15">
        <text>hydrogencarbonate + NH4(+) + 2 ATP = carbamoyl phosphate + 2 ADP + phosphate + 2 H(+)</text>
        <dbReference type="Rhea" id="RHEA:18029"/>
        <dbReference type="ChEBI" id="CHEBI:15378"/>
        <dbReference type="ChEBI" id="CHEBI:17544"/>
        <dbReference type="ChEBI" id="CHEBI:28938"/>
        <dbReference type="ChEBI" id="CHEBI:30616"/>
        <dbReference type="ChEBI" id="CHEBI:43474"/>
        <dbReference type="ChEBI" id="CHEBI:58228"/>
        <dbReference type="ChEBI" id="CHEBI:456216"/>
        <dbReference type="EC" id="6.3.4.16"/>
    </reaction>
</comment>
<dbReference type="Pfam" id="PF02786">
    <property type="entry name" value="CPSase_L_D2"/>
    <property type="match status" value="2"/>
</dbReference>
<dbReference type="PROSITE" id="PS00867">
    <property type="entry name" value="CPSASE_2"/>
    <property type="match status" value="2"/>
</dbReference>
<dbReference type="FunFam" id="3.30.1490.20:FF:000001">
    <property type="entry name" value="Carbamoyl-phosphate synthase large chain"/>
    <property type="match status" value="1"/>
</dbReference>
<dbReference type="SMART" id="SM00851">
    <property type="entry name" value="MGS"/>
    <property type="match status" value="1"/>
</dbReference>
<evidence type="ECO:0000256" key="4">
    <source>
        <dbReference type="ARBA" id="ARBA00022571"/>
    </source>
</evidence>
<evidence type="ECO:0000256" key="11">
    <source>
        <dbReference type="ARBA" id="ARBA00022842"/>
    </source>
</evidence>
<proteinExistence type="inferred from homology"/>
<dbReference type="Gene3D" id="3.50.30.20">
    <property type="entry name" value="Carbamoyl-phosphate synthase small subunit, N-terminal domain"/>
    <property type="match status" value="1"/>
</dbReference>
<dbReference type="OrthoDB" id="434at2759"/>
<comment type="caution">
    <text evidence="23">The sequence shown here is derived from an EMBL/GenBank/DDBJ whole genome shotgun (WGS) entry which is preliminary data.</text>
</comment>
<dbReference type="Pfam" id="PF00117">
    <property type="entry name" value="GATase"/>
    <property type="match status" value="1"/>
</dbReference>
<dbReference type="FunFam" id="3.50.30.20:FF:000002">
    <property type="entry name" value="Carbamoyl-phosphate synthase 1, mitochondrial"/>
    <property type="match status" value="1"/>
</dbReference>
<dbReference type="InterPro" id="IPR029062">
    <property type="entry name" value="Class_I_gatase-like"/>
</dbReference>
<evidence type="ECO:0000256" key="20">
    <source>
        <dbReference type="PROSITE-ProRule" id="PRU00409"/>
    </source>
</evidence>
<keyword evidence="4" id="KW-0055">Arginine biosynthesis</keyword>
<dbReference type="GO" id="GO:0004088">
    <property type="term" value="F:carbamoyl-phosphate synthase (glutamine-hydrolyzing) activity"/>
    <property type="evidence" value="ECO:0007669"/>
    <property type="project" value="UniProtKB-EC"/>
</dbReference>
<dbReference type="PROSITE" id="PS51855">
    <property type="entry name" value="MGS"/>
    <property type="match status" value="1"/>
</dbReference>
<dbReference type="Gene3D" id="3.40.50.1380">
    <property type="entry name" value="Methylglyoxal synthase-like domain"/>
    <property type="match status" value="1"/>
</dbReference>
<dbReference type="SUPFAM" id="SSF56059">
    <property type="entry name" value="Glutathione synthetase ATP-binding domain-like"/>
    <property type="match status" value="2"/>
</dbReference>
<dbReference type="PRINTS" id="PR00096">
    <property type="entry name" value="GATASE"/>
</dbReference>
<evidence type="ECO:0000259" key="22">
    <source>
        <dbReference type="PROSITE" id="PS51855"/>
    </source>
</evidence>
<keyword evidence="7" id="KW-0479">Metal-binding</keyword>
<feature type="domain" description="MGS-like" evidence="22">
    <location>
        <begin position="1347"/>
        <end position="1496"/>
    </location>
</feature>
<dbReference type="InterPro" id="IPR058047">
    <property type="entry name" value="CPSase_preATP-grasp"/>
</dbReference>
<evidence type="ECO:0000256" key="10">
    <source>
        <dbReference type="ARBA" id="ARBA00022840"/>
    </source>
</evidence>
<comment type="pathway">
    <text evidence="1">Amino-acid biosynthesis; L-arginine biosynthesis; carbamoyl phosphate from bicarbonate: step 1/1.</text>
</comment>
<dbReference type="Gene3D" id="3.40.50.20">
    <property type="match status" value="2"/>
</dbReference>
<dbReference type="FunFam" id="3.40.50.20:FF:000012">
    <property type="entry name" value="Carbamoyl-phosphate synthase 1, mitochondrial"/>
    <property type="match status" value="1"/>
</dbReference>
<dbReference type="InterPro" id="IPR036914">
    <property type="entry name" value="MGS-like_dom_sf"/>
</dbReference>
<dbReference type="HAMAP" id="MF_01209">
    <property type="entry name" value="CPSase_S_chain"/>
    <property type="match status" value="1"/>
</dbReference>
<dbReference type="GO" id="GO:0006541">
    <property type="term" value="P:glutamine metabolic process"/>
    <property type="evidence" value="ECO:0007669"/>
    <property type="project" value="InterPro"/>
</dbReference>
<comment type="catalytic activity">
    <reaction evidence="16">
        <text>hydrogencarbonate + L-glutamine + 2 ATP + H2O = carbamoyl phosphate + L-glutamate + 2 ADP + phosphate + 2 H(+)</text>
        <dbReference type="Rhea" id="RHEA:18633"/>
        <dbReference type="ChEBI" id="CHEBI:15377"/>
        <dbReference type="ChEBI" id="CHEBI:15378"/>
        <dbReference type="ChEBI" id="CHEBI:17544"/>
        <dbReference type="ChEBI" id="CHEBI:29985"/>
        <dbReference type="ChEBI" id="CHEBI:30616"/>
        <dbReference type="ChEBI" id="CHEBI:43474"/>
        <dbReference type="ChEBI" id="CHEBI:58228"/>
        <dbReference type="ChEBI" id="CHEBI:58359"/>
        <dbReference type="ChEBI" id="CHEBI:456216"/>
        <dbReference type="EC" id="6.3.5.5"/>
    </reaction>
</comment>
<keyword evidence="10 20" id="KW-0067">ATP-binding</keyword>
<evidence type="ECO:0000256" key="15">
    <source>
        <dbReference type="ARBA" id="ARBA00047359"/>
    </source>
</evidence>
<keyword evidence="5" id="KW-0436">Ligase</keyword>
<dbReference type="Pfam" id="PF02787">
    <property type="entry name" value="CPSase_L_D3"/>
    <property type="match status" value="1"/>
</dbReference>
<dbReference type="PROSITE" id="PS00866">
    <property type="entry name" value="CPSASE_1"/>
    <property type="match status" value="2"/>
</dbReference>
<dbReference type="SMART" id="SM01096">
    <property type="entry name" value="CPSase_L_D3"/>
    <property type="match status" value="1"/>
</dbReference>
<dbReference type="Proteomes" id="UP000549394">
    <property type="component" value="Unassembled WGS sequence"/>
</dbReference>
<dbReference type="InterPro" id="IPR036897">
    <property type="entry name" value="CarbamoylP_synth_lsu_oligo_sf"/>
</dbReference>
<evidence type="ECO:0000256" key="18">
    <source>
        <dbReference type="ARBA" id="ARBA00069524"/>
    </source>
</evidence>
<dbReference type="NCBIfam" id="TIGR01369">
    <property type="entry name" value="CPSaseII_lrg"/>
    <property type="match status" value="1"/>
</dbReference>
<evidence type="ECO:0000256" key="6">
    <source>
        <dbReference type="ARBA" id="ARBA00022605"/>
    </source>
</evidence>
<dbReference type="GO" id="GO:0006207">
    <property type="term" value="P:'de novo' pyrimidine nucleobase biosynthetic process"/>
    <property type="evidence" value="ECO:0007669"/>
    <property type="project" value="InterPro"/>
</dbReference>
<dbReference type="Gene3D" id="3.30.1490.20">
    <property type="entry name" value="ATP-grasp fold, A domain"/>
    <property type="match status" value="1"/>
</dbReference>
<dbReference type="GO" id="GO:0006221">
    <property type="term" value="P:pyrimidine nucleotide biosynthetic process"/>
    <property type="evidence" value="ECO:0007669"/>
    <property type="project" value="UniProtKB-KW"/>
</dbReference>
<evidence type="ECO:0000256" key="2">
    <source>
        <dbReference type="ARBA" id="ARBA00009799"/>
    </source>
</evidence>
<dbReference type="GO" id="GO:0046872">
    <property type="term" value="F:metal ion binding"/>
    <property type="evidence" value="ECO:0007669"/>
    <property type="project" value="UniProtKB-KW"/>
</dbReference>
<dbReference type="InterPro" id="IPR002474">
    <property type="entry name" value="CarbamoylP_synth_ssu_N"/>
</dbReference>
<evidence type="ECO:0000256" key="3">
    <source>
        <dbReference type="ARBA" id="ARBA00012738"/>
    </source>
</evidence>
<dbReference type="Pfam" id="PF00988">
    <property type="entry name" value="CPSase_sm_chain"/>
    <property type="match status" value="1"/>
</dbReference>
<dbReference type="NCBIfam" id="NF003671">
    <property type="entry name" value="PRK05294.1"/>
    <property type="match status" value="1"/>
</dbReference>
<keyword evidence="6" id="KW-0028">Amino-acid biosynthesis</keyword>
<evidence type="ECO:0000313" key="23">
    <source>
        <dbReference type="EMBL" id="CAD5125640.1"/>
    </source>
</evidence>
<dbReference type="GO" id="GO:0005951">
    <property type="term" value="C:carbamoyl-phosphate synthase complex"/>
    <property type="evidence" value="ECO:0007669"/>
    <property type="project" value="TreeGrafter"/>
</dbReference>
<dbReference type="NCBIfam" id="NF009455">
    <property type="entry name" value="PRK12815.1"/>
    <property type="match status" value="1"/>
</dbReference>
<dbReference type="PROSITE" id="PS51273">
    <property type="entry name" value="GATASE_TYPE_1"/>
    <property type="match status" value="1"/>
</dbReference>
<dbReference type="NCBIfam" id="TIGR01368">
    <property type="entry name" value="CPSaseIIsmall"/>
    <property type="match status" value="1"/>
</dbReference>
<comment type="similarity">
    <text evidence="2">Belongs to the CarB family.</text>
</comment>
<feature type="domain" description="ATP-grasp" evidence="21">
    <location>
        <begin position="543"/>
        <end position="735"/>
    </location>
</feature>
<dbReference type="InterPro" id="IPR011761">
    <property type="entry name" value="ATP-grasp"/>
</dbReference>
<dbReference type="CDD" id="cd01744">
    <property type="entry name" value="GATase1_CPSase"/>
    <property type="match status" value="1"/>
</dbReference>
<dbReference type="FunFam" id="3.30.470.20:FF:000026">
    <property type="entry name" value="Carbamoyl-phosphate synthase large chain"/>
    <property type="match status" value="1"/>
</dbReference>
<evidence type="ECO:0000256" key="17">
    <source>
        <dbReference type="ARBA" id="ARBA00060037"/>
    </source>
</evidence>
<keyword evidence="12" id="KW-0665">Pyrimidine biosynthesis</keyword>
<protein>
    <recommendedName>
        <fullName evidence="19">Carbamoyl phosphate synthase arginine-specific large chain</fullName>
        <ecNumber evidence="14">6.3.4.16</ecNumber>
        <ecNumber evidence="3">6.3.5.5</ecNumber>
    </recommendedName>
    <alternativeName>
        <fullName evidence="18">Carbamoyl phosphate synthase pyrimidine-specific large chain</fullName>
    </alternativeName>
</protein>
<dbReference type="SUPFAM" id="SSF52440">
    <property type="entry name" value="PreATP-grasp domain"/>
    <property type="match status" value="2"/>
</dbReference>
<dbReference type="SUPFAM" id="SSF52335">
    <property type="entry name" value="Methylglyoxal synthase-like"/>
    <property type="match status" value="1"/>
</dbReference>
<dbReference type="FunFam" id="3.30.470.20:FF:000001">
    <property type="entry name" value="Carbamoyl-phosphate synthase large chain"/>
    <property type="match status" value="1"/>
</dbReference>
<evidence type="ECO:0000256" key="19">
    <source>
        <dbReference type="ARBA" id="ARBA00074189"/>
    </source>
</evidence>
<evidence type="ECO:0000256" key="5">
    <source>
        <dbReference type="ARBA" id="ARBA00022598"/>
    </source>
</evidence>
<dbReference type="InterPro" id="IPR016185">
    <property type="entry name" value="PreATP-grasp_dom_sf"/>
</dbReference>
<feature type="domain" description="ATP-grasp" evidence="21">
    <location>
        <begin position="1085"/>
        <end position="1276"/>
    </location>
</feature>
<evidence type="ECO:0000256" key="8">
    <source>
        <dbReference type="ARBA" id="ARBA00022737"/>
    </source>
</evidence>
<dbReference type="Gene3D" id="3.30.470.20">
    <property type="entry name" value="ATP-grasp fold, B domain"/>
    <property type="match status" value="2"/>
</dbReference>
<dbReference type="PROSITE" id="PS50975">
    <property type="entry name" value="ATP_GRASP"/>
    <property type="match status" value="2"/>
</dbReference>
<dbReference type="EC" id="6.3.5.5" evidence="3"/>
<dbReference type="PANTHER" id="PTHR11405:SF53">
    <property type="entry name" value="CARBAMOYL-PHOSPHATE SYNTHASE [AMMONIA], MITOCHONDRIAL"/>
    <property type="match status" value="1"/>
</dbReference>
<dbReference type="FunFam" id="1.10.1030.10:FF:000002">
    <property type="entry name" value="Carbamoyl-phosphate synthase large chain"/>
    <property type="match status" value="1"/>
</dbReference>
<dbReference type="Pfam" id="PF25596">
    <property type="entry name" value="CPSase_L_D1"/>
    <property type="match status" value="2"/>
</dbReference>
<evidence type="ECO:0000256" key="1">
    <source>
        <dbReference type="ARBA" id="ARBA00005077"/>
    </source>
</evidence>
<evidence type="ECO:0000256" key="9">
    <source>
        <dbReference type="ARBA" id="ARBA00022741"/>
    </source>
</evidence>
<comment type="function">
    <text evidence="17">Small subunit of the glutamine-dependent carbamoyl phosphate synthetase (CPSase). CPSase catalyzes the formation of carbamoyl phosphate from the ammonia moiety of glutamine, carbonate, and phosphate donated by ATP, constituting the first step of the biosynthetic pathway leading to pyrimidine nucleotides. The large subunit (synthetase) binds the substrates ammonia (free or transferred from glutamine from the small subunit), hydrogencarbonate and ATP and carries out an ATP-coupled ligase reaction, activating hydrogencarbonate by forming carboxy phosphate which reacts with ammonia to form carbamoyl phosphate.</text>
</comment>
<dbReference type="FunFam" id="3.40.50.880:FF:000006">
    <property type="entry name" value="Carbamoyl-phosphate synthase 1, mitochondrial"/>
    <property type="match status" value="1"/>
</dbReference>
<dbReference type="GO" id="GO:0006526">
    <property type="term" value="P:L-arginine biosynthetic process"/>
    <property type="evidence" value="ECO:0007669"/>
    <property type="project" value="UniProtKB-KW"/>
</dbReference>
<accession>A0A7I8WBW6</accession>
<dbReference type="InterPro" id="IPR005480">
    <property type="entry name" value="CPSase_lsu_oligo"/>
</dbReference>
<dbReference type="NCBIfam" id="NF009475">
    <property type="entry name" value="PRK12838.1"/>
    <property type="match status" value="1"/>
</dbReference>
<keyword evidence="9 20" id="KW-0547">Nucleotide-binding</keyword>
<dbReference type="PRINTS" id="PR00099">
    <property type="entry name" value="CPSGATASE"/>
</dbReference>
<dbReference type="SUPFAM" id="SSF48108">
    <property type="entry name" value="Carbamoyl phosphate synthetase, large subunit connection domain"/>
    <property type="match status" value="1"/>
</dbReference>
<keyword evidence="11" id="KW-0460">Magnesium</keyword>
<reference evidence="23 24" key="1">
    <citation type="submission" date="2020-08" db="EMBL/GenBank/DDBJ databases">
        <authorList>
            <person name="Hejnol A."/>
        </authorList>
    </citation>
    <scope>NUCLEOTIDE SEQUENCE [LARGE SCALE GENOMIC DNA]</scope>
</reference>
<gene>
    <name evidence="23" type="ORF">DGYR_LOCUS12986</name>
</gene>
<dbReference type="InterPro" id="IPR017926">
    <property type="entry name" value="GATASE"/>
</dbReference>
<evidence type="ECO:0000256" key="16">
    <source>
        <dbReference type="ARBA" id="ARBA00048816"/>
    </source>
</evidence>
<dbReference type="InterPro" id="IPR006274">
    <property type="entry name" value="CarbamoylP_synth_ssu"/>
</dbReference>
<dbReference type="PANTHER" id="PTHR11405">
    <property type="entry name" value="CARBAMOYLTRANSFERASE FAMILY MEMBER"/>
    <property type="match status" value="1"/>
</dbReference>
<dbReference type="PRINTS" id="PR00098">
    <property type="entry name" value="CPSASE"/>
</dbReference>
<dbReference type="Gene3D" id="1.10.1030.10">
    <property type="entry name" value="Carbamoyl-phosphate synthetase, large subunit oligomerisation domain"/>
    <property type="match status" value="1"/>
</dbReference>
<keyword evidence="13" id="KW-0464">Manganese</keyword>
<dbReference type="Gene3D" id="3.40.50.880">
    <property type="match status" value="1"/>
</dbReference>
<dbReference type="GO" id="GO:0004087">
    <property type="term" value="F:carbamoyl-phosphate synthase (ammonia) activity"/>
    <property type="evidence" value="ECO:0007669"/>
    <property type="project" value="UniProtKB-EC"/>
</dbReference>
<evidence type="ECO:0000256" key="7">
    <source>
        <dbReference type="ARBA" id="ARBA00022723"/>
    </source>
</evidence>
<dbReference type="Pfam" id="PF02142">
    <property type="entry name" value="MGS"/>
    <property type="match status" value="1"/>
</dbReference>
<dbReference type="InterPro" id="IPR035686">
    <property type="entry name" value="CPSase_GATase1"/>
</dbReference>
<evidence type="ECO:0000256" key="13">
    <source>
        <dbReference type="ARBA" id="ARBA00023211"/>
    </source>
</evidence>
<dbReference type="SMART" id="SM01097">
    <property type="entry name" value="CPSase_sm_chain"/>
    <property type="match status" value="1"/>
</dbReference>
<evidence type="ECO:0000256" key="14">
    <source>
        <dbReference type="ARBA" id="ARBA00044063"/>
    </source>
</evidence>
<dbReference type="CDD" id="cd01423">
    <property type="entry name" value="MGS_CPS_I_III"/>
    <property type="match status" value="1"/>
</dbReference>
<dbReference type="InterPro" id="IPR005483">
    <property type="entry name" value="CPSase_dom"/>
</dbReference>
<sequence>MRILTAAQKFSKTTKLCLERNFSVTSQLALSNRKPTKASLILENGKRMQGYTFGSEVSSAGEVVFNTGLVGYPEALTDPSYRGQILALTYPIVGNYGVPNTKELDEFGLRKYVESDKIQVAGLLVQDYSHHYSHWNATKSLSDWLKEDNVPALYGIDTRQLTKHIRDKGTVLGKIEFTDQPIDFVDPNLRNLMAEVSVKEPQIFGKGNKYRIVALDCGIKHNMIRNLVKRGAEVKLVPWNYDISQEEYDGLFLSNGPGDPALSTDAIKNLKKVLDSDRKEPLFGICMGNQLTALAAGAETYKLPLGNRGHNQPVINMLNGQAFITSQNHGFAINDKTLPDGWKPLFVNANDQTNEGIMHETKPIYTAQFHPEAYGGPTDTEYLFDNFMDLVKSQGKHISKVAKPVIPMPERIQVKKVLVLGSGGLSIGQAGEFDYSGSQAIKALKEENIETILMNPNIASVQTNAEGEKQADNVYFLPITPDYVESVIKEEKPDGILLSMGGQTALNCGVELYKKGIFKKYDVKVLGTQIDSIISTEDRQIFADKLKEINEKLAPSIAVETVEDAIKAAEEIKYPVMLRAAYALGGFGSGVAENEEKLRDIATKALAYSSQILVEQSLLGWKEVEYEVVRDAHDNCITVCNMENFDPLGVHTGDSIVVAPSQTLSNQEYHMLRETAIKVVRHFGIVGECNIQYALHPESLEYCIIEINARLSRSSALASKATGYPLAFIAAKLALGITLPKIPNATTMSTTACFEPSLDYIVTKIPRWDLDRFQHTSKEIGSSMKSVGEVMAIGRTFEESLQKALRMTHPSVDGFTAKLPAGKDYPEDFKLNDNLKQPQNSRIHYICKALQEGKTVNDIHQLTQIDPWFLHKLNRIVKMEKNFAKLDWSQLDNEDILLAKQAGFSDKQLGSALKLPESEVRKIRESKNIKPFVKQIDTMAAEYPAVTNYLYCSYNGMEHDVTFNDKGTMVMGCGPYHIGSSVEFDWCAVSSIRTLRQDGEKTIVVNHNPETVSTDFDECDKLYFEELSLERVMDIYEQEKCKGVIVSVGGQIPNNLALPLYKNGVNVLGTSPIMIDKAEDRSVFSAICDEIGVEQASWRSLSSLEDALDFAASVGYPCLLRPSYILSGSAMNVAYGPQELKKFLQQAAEVSQDHPVVITKFILGAREVEMDAVAKDGQVVGHAMSEHVEDAGVHSGDATHILPTQTISEEAINKIKDVTRKIAKRFEISGPMNMQFLVKDKDVFVIEMNLRASRSFPFVSKTIGTDLIALATKIMTNHPIDIESLPTLENPHNPKDYIGLKAPMFSWPRLRDADPLLRCEMSSTGEVACFGKDVHSAFLKAIMSTGFKLPPKNGKILIGIQHSFQPDFLPTAKAFNDRGYQLYATQATAEYLEQHNIPAKTVGWQVAKNAGDEEFPTATKLIQNKEVDLVVNLPNHNTKYVQDNYLIRRSAIDAGVPLLTNFQIVKLFAEALDHAEDLDVSSLFHYRLKKDKTSSV</sequence>
<name>A0A7I8WBW6_9ANNE</name>
<dbReference type="EMBL" id="CAJFCJ010000028">
    <property type="protein sequence ID" value="CAD5125640.1"/>
    <property type="molecule type" value="Genomic_DNA"/>
</dbReference>
<dbReference type="SUPFAM" id="SSF52021">
    <property type="entry name" value="Carbamoyl phosphate synthetase, small subunit N-terminal domain"/>
    <property type="match status" value="1"/>
</dbReference>
<evidence type="ECO:0000259" key="21">
    <source>
        <dbReference type="PROSITE" id="PS50975"/>
    </source>
</evidence>
<organism evidence="23 24">
    <name type="scientific">Dimorphilus gyrociliatus</name>
    <dbReference type="NCBI Taxonomy" id="2664684"/>
    <lineage>
        <taxon>Eukaryota</taxon>
        <taxon>Metazoa</taxon>
        <taxon>Spiralia</taxon>
        <taxon>Lophotrochozoa</taxon>
        <taxon>Annelida</taxon>
        <taxon>Polychaeta</taxon>
        <taxon>Polychaeta incertae sedis</taxon>
        <taxon>Dinophilidae</taxon>
        <taxon>Dimorphilus</taxon>
    </lineage>
</organism>